<evidence type="ECO:0000313" key="2">
    <source>
        <dbReference type="EMBL" id="TWF42454.1"/>
    </source>
</evidence>
<dbReference type="Pfam" id="PF05050">
    <property type="entry name" value="Methyltransf_21"/>
    <property type="match status" value="1"/>
</dbReference>
<dbReference type="SUPFAM" id="SSF53335">
    <property type="entry name" value="S-adenosyl-L-methionine-dependent methyltransferases"/>
    <property type="match status" value="1"/>
</dbReference>
<dbReference type="GO" id="GO:0008168">
    <property type="term" value="F:methyltransferase activity"/>
    <property type="evidence" value="ECO:0007669"/>
    <property type="project" value="UniProtKB-KW"/>
</dbReference>
<dbReference type="GO" id="GO:0032259">
    <property type="term" value="P:methylation"/>
    <property type="evidence" value="ECO:0007669"/>
    <property type="project" value="UniProtKB-KW"/>
</dbReference>
<keyword evidence="3" id="KW-1185">Reference proteome</keyword>
<proteinExistence type="predicted"/>
<dbReference type="Gene3D" id="3.40.50.150">
    <property type="entry name" value="Vaccinia Virus protein VP39"/>
    <property type="match status" value="1"/>
</dbReference>
<name>A0A561PWF2_9BACT</name>
<keyword evidence="2" id="KW-0489">Methyltransferase</keyword>
<gene>
    <name evidence="2" type="ORF">FHW36_102210</name>
</gene>
<evidence type="ECO:0000313" key="3">
    <source>
        <dbReference type="Proteomes" id="UP000320811"/>
    </source>
</evidence>
<sequence length="268" mass="30697">MKDHAYYPSWRNLSKYGQYLSYFGEYIRYNDWNSLAASLKLVLFNKPPGKSWQATSAMGRFRIRKGTTDFQFINYAYERRVRNYLKEQVDAKAVGSFIDIGACIGEYDVWLAGQGVPCIAFEPVNYKAVEENLRLNQLEGKVKLYAAGLGSRREKVNFVVMGTVTGSSHMDRDHKDGGNIPIERLDDLVPQLGVNLQERIIVKLDVEGMETEVLEGARNFIRDTPDLRIIFERYEGDNTVNDKLSSIADFEFTRIDHYNYLATKKATA</sequence>
<dbReference type="InterPro" id="IPR006342">
    <property type="entry name" value="FkbM_mtfrase"/>
</dbReference>
<dbReference type="Proteomes" id="UP000320811">
    <property type="component" value="Unassembled WGS sequence"/>
</dbReference>
<dbReference type="InterPro" id="IPR029063">
    <property type="entry name" value="SAM-dependent_MTases_sf"/>
</dbReference>
<organism evidence="2 3">
    <name type="scientific">Chitinophaga polysaccharea</name>
    <dbReference type="NCBI Taxonomy" id="1293035"/>
    <lineage>
        <taxon>Bacteria</taxon>
        <taxon>Pseudomonadati</taxon>
        <taxon>Bacteroidota</taxon>
        <taxon>Chitinophagia</taxon>
        <taxon>Chitinophagales</taxon>
        <taxon>Chitinophagaceae</taxon>
        <taxon>Chitinophaga</taxon>
    </lineage>
</organism>
<reference evidence="2 3" key="1">
    <citation type="submission" date="2019-06" db="EMBL/GenBank/DDBJ databases">
        <title>Sorghum-associated microbial communities from plants grown in Nebraska, USA.</title>
        <authorList>
            <person name="Schachtman D."/>
        </authorList>
    </citation>
    <scope>NUCLEOTIDE SEQUENCE [LARGE SCALE GENOMIC DNA]</scope>
    <source>
        <strain evidence="2 3">1209</strain>
    </source>
</reference>
<dbReference type="RefSeq" id="WP_145666039.1">
    <property type="nucleotide sequence ID" value="NZ_VIWO01000002.1"/>
</dbReference>
<protein>
    <submittedName>
        <fullName evidence="2">FkbM family methyltransferase</fullName>
    </submittedName>
</protein>
<evidence type="ECO:0000259" key="1">
    <source>
        <dbReference type="Pfam" id="PF05050"/>
    </source>
</evidence>
<feature type="domain" description="Methyltransferase FkbM" evidence="1">
    <location>
        <begin position="99"/>
        <end position="236"/>
    </location>
</feature>
<accession>A0A561PWF2</accession>
<comment type="caution">
    <text evidence="2">The sequence shown here is derived from an EMBL/GenBank/DDBJ whole genome shotgun (WGS) entry which is preliminary data.</text>
</comment>
<dbReference type="InterPro" id="IPR052514">
    <property type="entry name" value="SAM-dependent_MTase"/>
</dbReference>
<dbReference type="EMBL" id="VIWO01000002">
    <property type="protein sequence ID" value="TWF42454.1"/>
    <property type="molecule type" value="Genomic_DNA"/>
</dbReference>
<dbReference type="PANTHER" id="PTHR34203">
    <property type="entry name" value="METHYLTRANSFERASE, FKBM FAMILY PROTEIN"/>
    <property type="match status" value="1"/>
</dbReference>
<dbReference type="AlphaFoldDB" id="A0A561PWF2"/>
<keyword evidence="2" id="KW-0808">Transferase</keyword>
<dbReference type="OrthoDB" id="9812600at2"/>
<dbReference type="PANTHER" id="PTHR34203:SF15">
    <property type="entry name" value="SLL1173 PROTEIN"/>
    <property type="match status" value="1"/>
</dbReference>
<dbReference type="NCBIfam" id="TIGR01444">
    <property type="entry name" value="fkbM_fam"/>
    <property type="match status" value="1"/>
</dbReference>